<dbReference type="OrthoDB" id="2937326at2759"/>
<proteinExistence type="predicted"/>
<dbReference type="AlphaFoldDB" id="A0A9P3PD49"/>
<organism evidence="3 4">
    <name type="scientific">Lyophyllum shimeji</name>
    <name type="common">Hon-shimeji</name>
    <name type="synonym">Tricholoma shimeji</name>
    <dbReference type="NCBI Taxonomy" id="47721"/>
    <lineage>
        <taxon>Eukaryota</taxon>
        <taxon>Fungi</taxon>
        <taxon>Dikarya</taxon>
        <taxon>Basidiomycota</taxon>
        <taxon>Agaricomycotina</taxon>
        <taxon>Agaricomycetes</taxon>
        <taxon>Agaricomycetidae</taxon>
        <taxon>Agaricales</taxon>
        <taxon>Tricholomatineae</taxon>
        <taxon>Lyophyllaceae</taxon>
        <taxon>Lyophyllum</taxon>
    </lineage>
</organism>
<keyword evidence="1" id="KW-1133">Transmembrane helix</keyword>
<dbReference type="EMBL" id="BRPK01000001">
    <property type="protein sequence ID" value="GLB33875.1"/>
    <property type="molecule type" value="Genomic_DNA"/>
</dbReference>
<feature type="transmembrane region" description="Helical" evidence="1">
    <location>
        <begin position="52"/>
        <end position="80"/>
    </location>
</feature>
<evidence type="ECO:0000256" key="1">
    <source>
        <dbReference type="SAM" id="Phobius"/>
    </source>
</evidence>
<dbReference type="Proteomes" id="UP001063166">
    <property type="component" value="Unassembled WGS sequence"/>
</dbReference>
<dbReference type="Pfam" id="PF24803">
    <property type="entry name" value="DUF7704"/>
    <property type="match status" value="1"/>
</dbReference>
<accession>A0A9P3PD49</accession>
<feature type="domain" description="DUF7704" evidence="2">
    <location>
        <begin position="5"/>
        <end position="80"/>
    </location>
</feature>
<protein>
    <recommendedName>
        <fullName evidence="2">DUF7704 domain-containing protein</fullName>
    </recommendedName>
</protein>
<comment type="caution">
    <text evidence="3">The sequence shown here is derived from an EMBL/GenBank/DDBJ whole genome shotgun (WGS) entry which is preliminary data.</text>
</comment>
<keyword evidence="1" id="KW-0472">Membrane</keyword>
<name>A0A9P3PD49_LYOSH</name>
<evidence type="ECO:0000259" key="2">
    <source>
        <dbReference type="Pfam" id="PF24803"/>
    </source>
</evidence>
<sequence>MKPTSAIPDSYYFIFAVYEPFLTVLGFLGALADPQGTHNAQAPWLDSSPPETLPLATVVTIIQLGHVCALIGLVNLFVLNAPGILVSVDMSIAGMAFSRRVNVHLLSDATFMVFIVWTVPIPRT</sequence>
<gene>
    <name evidence="3" type="ORF">LshimejAT787_0107590</name>
</gene>
<keyword evidence="4" id="KW-1185">Reference proteome</keyword>
<keyword evidence="1" id="KW-0812">Transmembrane</keyword>
<dbReference type="InterPro" id="IPR056121">
    <property type="entry name" value="DUF7704"/>
</dbReference>
<feature type="transmembrane region" description="Helical" evidence="1">
    <location>
        <begin position="12"/>
        <end position="32"/>
    </location>
</feature>
<reference evidence="3" key="1">
    <citation type="submission" date="2022-07" db="EMBL/GenBank/DDBJ databases">
        <title>The genome of Lyophyllum shimeji provides insight into the initial evolution of ectomycorrhizal fungal genome.</title>
        <authorList>
            <person name="Kobayashi Y."/>
            <person name="Shibata T."/>
            <person name="Hirakawa H."/>
            <person name="Shigenobu S."/>
            <person name="Nishiyama T."/>
            <person name="Yamada A."/>
            <person name="Hasebe M."/>
            <person name="Kawaguchi M."/>
        </authorList>
    </citation>
    <scope>NUCLEOTIDE SEQUENCE</scope>
    <source>
        <strain evidence="3">AT787</strain>
    </source>
</reference>
<evidence type="ECO:0000313" key="4">
    <source>
        <dbReference type="Proteomes" id="UP001063166"/>
    </source>
</evidence>
<feature type="transmembrane region" description="Helical" evidence="1">
    <location>
        <begin position="101"/>
        <end position="119"/>
    </location>
</feature>
<evidence type="ECO:0000313" key="3">
    <source>
        <dbReference type="EMBL" id="GLB33875.1"/>
    </source>
</evidence>